<dbReference type="EMBL" id="MCOG01000193">
    <property type="protein sequence ID" value="ORY27399.1"/>
    <property type="molecule type" value="Genomic_DNA"/>
</dbReference>
<gene>
    <name evidence="1" type="ORF">LY90DRAFT_628624</name>
</gene>
<keyword evidence="2" id="KW-1185">Reference proteome</keyword>
<comment type="caution">
    <text evidence="1">The sequence shown here is derived from an EMBL/GenBank/DDBJ whole genome shotgun (WGS) entry which is preliminary data.</text>
</comment>
<accession>A0A1Y2AXT4</accession>
<reference evidence="1 2" key="1">
    <citation type="submission" date="2016-08" db="EMBL/GenBank/DDBJ databases">
        <title>A Parts List for Fungal Cellulosomes Revealed by Comparative Genomics.</title>
        <authorList>
            <consortium name="DOE Joint Genome Institute"/>
            <person name="Haitjema C.H."/>
            <person name="Gilmore S.P."/>
            <person name="Henske J.K."/>
            <person name="Solomon K.V."/>
            <person name="De Groot R."/>
            <person name="Kuo A."/>
            <person name="Mondo S.J."/>
            <person name="Salamov A.A."/>
            <person name="Labutti K."/>
            <person name="Zhao Z."/>
            <person name="Chiniquy J."/>
            <person name="Barry K."/>
            <person name="Brewer H.M."/>
            <person name="Purvine S.O."/>
            <person name="Wright A.T."/>
            <person name="Boxma B."/>
            <person name="Van Alen T."/>
            <person name="Hackstein J.H."/>
            <person name="Baker S.E."/>
            <person name="Grigoriev I.V."/>
            <person name="O'Malley M.A."/>
        </authorList>
    </citation>
    <scope>NUCLEOTIDE SEQUENCE [LARGE SCALE GENOMIC DNA]</scope>
    <source>
        <strain evidence="1 2">G1</strain>
    </source>
</reference>
<dbReference type="Proteomes" id="UP000193920">
    <property type="component" value="Unassembled WGS sequence"/>
</dbReference>
<organism evidence="1 2">
    <name type="scientific">Neocallimastix californiae</name>
    <dbReference type="NCBI Taxonomy" id="1754190"/>
    <lineage>
        <taxon>Eukaryota</taxon>
        <taxon>Fungi</taxon>
        <taxon>Fungi incertae sedis</taxon>
        <taxon>Chytridiomycota</taxon>
        <taxon>Chytridiomycota incertae sedis</taxon>
        <taxon>Neocallimastigomycetes</taxon>
        <taxon>Neocallimastigales</taxon>
        <taxon>Neocallimastigaceae</taxon>
        <taxon>Neocallimastix</taxon>
    </lineage>
</organism>
<evidence type="ECO:0000313" key="2">
    <source>
        <dbReference type="Proteomes" id="UP000193920"/>
    </source>
</evidence>
<name>A0A1Y2AXT4_9FUNG</name>
<proteinExistence type="predicted"/>
<evidence type="ECO:0000313" key="1">
    <source>
        <dbReference type="EMBL" id="ORY27399.1"/>
    </source>
</evidence>
<protein>
    <submittedName>
        <fullName evidence="1">Uncharacterized protein</fullName>
    </submittedName>
</protein>
<dbReference type="AlphaFoldDB" id="A0A1Y2AXT4"/>
<sequence length="283" mass="33707">MAINGLNIENYEIIREKRVTLEYSRDDLKNDFKEKYIIIIQLCSDDCILINARKEQISDFFYEARMNMDDFKKLNSKLLKLCESIQDIYTFLSDSFDDNKFIIKKITPSKFKLETTVQFTRSVSYSMELHLNKKKNETDDTVKMLCEIITKMETENKNLIQKFENIDFNKNNKVPEFYLNKFSMIINTNSYYYKTPDNNWKYTTSEINISGLYVIISLNMENNIIILCGNKVPPNSYYVNLYDYDEYYDERCGEGIYYNNKYICPFKNSQYSNIISLFGKLKV</sequence>